<evidence type="ECO:0000313" key="2">
    <source>
        <dbReference type="Proteomes" id="UP000087766"/>
    </source>
</evidence>
<keyword evidence="2" id="KW-1185">Reference proteome</keyword>
<dbReference type="KEGG" id="vra:106780547"/>
<organism evidence="2 3">
    <name type="scientific">Vigna radiata var. radiata</name>
    <name type="common">Mung bean</name>
    <name type="synonym">Phaseolus aureus</name>
    <dbReference type="NCBI Taxonomy" id="3916"/>
    <lineage>
        <taxon>Eukaryota</taxon>
        <taxon>Viridiplantae</taxon>
        <taxon>Streptophyta</taxon>
        <taxon>Embryophyta</taxon>
        <taxon>Tracheophyta</taxon>
        <taxon>Spermatophyta</taxon>
        <taxon>Magnoliopsida</taxon>
        <taxon>eudicotyledons</taxon>
        <taxon>Gunneridae</taxon>
        <taxon>Pentapetalae</taxon>
        <taxon>rosids</taxon>
        <taxon>fabids</taxon>
        <taxon>Fabales</taxon>
        <taxon>Fabaceae</taxon>
        <taxon>Papilionoideae</taxon>
        <taxon>50 kb inversion clade</taxon>
        <taxon>NPAAA clade</taxon>
        <taxon>indigoferoid/millettioid clade</taxon>
        <taxon>Phaseoleae</taxon>
        <taxon>Vigna</taxon>
    </lineage>
</organism>
<dbReference type="STRING" id="3916.A0A1S3W0Y2"/>
<dbReference type="Proteomes" id="UP000087766">
    <property type="component" value="Chromosome 2"/>
</dbReference>
<feature type="signal peptide" evidence="1">
    <location>
        <begin position="1"/>
        <end position="15"/>
    </location>
</feature>
<dbReference type="AlphaFoldDB" id="A0A1S3W0Y2"/>
<dbReference type="RefSeq" id="XP_014524338.1">
    <property type="nucleotide sequence ID" value="XM_014668852.1"/>
</dbReference>
<keyword evidence="1" id="KW-0732">Signal</keyword>
<dbReference type="GeneID" id="106780547"/>
<reference evidence="3" key="2">
    <citation type="submission" date="2025-08" db="UniProtKB">
        <authorList>
            <consortium name="RefSeq"/>
        </authorList>
    </citation>
    <scope>IDENTIFICATION</scope>
    <source>
        <tissue evidence="3">Leaf</tissue>
    </source>
</reference>
<reference evidence="2" key="1">
    <citation type="journal article" date="2014" name="Nat. Commun.">
        <title>Genome sequence of mungbean and insights into evolution within Vigna species.</title>
        <authorList>
            <person name="Kang Y.J."/>
            <person name="Kim S.K."/>
            <person name="Kim M.Y."/>
            <person name="Lestari P."/>
            <person name="Kim K.H."/>
            <person name="Ha B.K."/>
            <person name="Jun T.H."/>
            <person name="Hwang W.J."/>
            <person name="Lee T."/>
            <person name="Lee J."/>
            <person name="Shim S."/>
            <person name="Yoon M.Y."/>
            <person name="Jang Y.E."/>
            <person name="Han K.S."/>
            <person name="Taeprayoon P."/>
            <person name="Yoon N."/>
            <person name="Somta P."/>
            <person name="Tanya P."/>
            <person name="Kim K.S."/>
            <person name="Gwag J.G."/>
            <person name="Moon J.K."/>
            <person name="Lee Y.H."/>
            <person name="Park B.S."/>
            <person name="Bombarely A."/>
            <person name="Doyle J.J."/>
            <person name="Jackson S.A."/>
            <person name="Schafleitner R."/>
            <person name="Srinives P."/>
            <person name="Varshney R.K."/>
            <person name="Lee S.H."/>
        </authorList>
    </citation>
    <scope>NUCLEOTIDE SEQUENCE [LARGE SCALE GENOMIC DNA]</scope>
    <source>
        <strain evidence="2">cv. VC1973A</strain>
    </source>
</reference>
<dbReference type="OrthoDB" id="6329284at2759"/>
<gene>
    <name evidence="3" type="primary">LOC106780547</name>
</gene>
<sequence>MLLVIILAWLSVAKSLDSQFSALRREEELEKEMERVAVVKIQVVAKDEDGNGSLASVPLLNQTAGGDSSRDVAFRILESINKVKLRGLQGVFQDTLEVETRIYVCDIKPQMLNVGRQHALEKGK</sequence>
<evidence type="ECO:0000313" key="3">
    <source>
        <dbReference type="RefSeq" id="XP_014524338.1"/>
    </source>
</evidence>
<feature type="chain" id="PRO_5012345375" evidence="1">
    <location>
        <begin position="16"/>
        <end position="124"/>
    </location>
</feature>
<name>A0A1S3W0Y2_VIGRR</name>
<proteinExistence type="predicted"/>
<protein>
    <submittedName>
        <fullName evidence="3">Plastidic ATP/ADP-transporter-like</fullName>
    </submittedName>
</protein>
<evidence type="ECO:0000256" key="1">
    <source>
        <dbReference type="SAM" id="SignalP"/>
    </source>
</evidence>
<accession>A0A1S3W0Y2</accession>